<dbReference type="Gene3D" id="3.30.70.1350">
    <property type="entry name" value="Cation efflux protein, cytoplasmic domain"/>
    <property type="match status" value="1"/>
</dbReference>
<dbReference type="NCBIfam" id="TIGR01297">
    <property type="entry name" value="CDF"/>
    <property type="match status" value="1"/>
</dbReference>
<evidence type="ECO:0000313" key="11">
    <source>
        <dbReference type="Proteomes" id="UP000002061"/>
    </source>
</evidence>
<dbReference type="InterPro" id="IPR027469">
    <property type="entry name" value="Cation_efflux_TMD_sf"/>
</dbReference>
<dbReference type="InterPro" id="IPR036837">
    <property type="entry name" value="Cation_efflux_CTD_sf"/>
</dbReference>
<dbReference type="GO" id="GO:0008324">
    <property type="term" value="F:monoatomic cation transmembrane transporter activity"/>
    <property type="evidence" value="ECO:0007669"/>
    <property type="project" value="InterPro"/>
</dbReference>
<keyword evidence="6 7" id="KW-0472">Membrane</keyword>
<evidence type="ECO:0000256" key="7">
    <source>
        <dbReference type="SAM" id="Phobius"/>
    </source>
</evidence>
<organism evidence="10 11">
    <name type="scientific">Methanocaldococcus infernus (strain DSM 11812 / JCM 15783 / ME)</name>
    <dbReference type="NCBI Taxonomy" id="573063"/>
    <lineage>
        <taxon>Archaea</taxon>
        <taxon>Methanobacteriati</taxon>
        <taxon>Methanobacteriota</taxon>
        <taxon>Methanomada group</taxon>
        <taxon>Methanococci</taxon>
        <taxon>Methanococcales</taxon>
        <taxon>Methanocaldococcaceae</taxon>
        <taxon>Methanocaldococcus</taxon>
    </lineage>
</organism>
<evidence type="ECO:0000259" key="9">
    <source>
        <dbReference type="Pfam" id="PF16916"/>
    </source>
</evidence>
<dbReference type="OrthoDB" id="8907at2157"/>
<evidence type="ECO:0000256" key="6">
    <source>
        <dbReference type="ARBA" id="ARBA00023136"/>
    </source>
</evidence>
<name>D5VTA3_METIM</name>
<evidence type="ECO:0000256" key="1">
    <source>
        <dbReference type="ARBA" id="ARBA00004141"/>
    </source>
</evidence>
<feature type="transmembrane region" description="Helical" evidence="7">
    <location>
        <begin position="105"/>
        <end position="122"/>
    </location>
</feature>
<feature type="domain" description="Cation efflux protein transmembrane" evidence="8">
    <location>
        <begin position="8"/>
        <end position="200"/>
    </location>
</feature>
<keyword evidence="4 7" id="KW-0812">Transmembrane</keyword>
<proteinExistence type="inferred from homology"/>
<evidence type="ECO:0000259" key="8">
    <source>
        <dbReference type="Pfam" id="PF01545"/>
    </source>
</evidence>
<comment type="similarity">
    <text evidence="2">Belongs to the cation diffusion facilitator (CDF) transporter (TC 2.A.4) family.</text>
</comment>
<evidence type="ECO:0000256" key="4">
    <source>
        <dbReference type="ARBA" id="ARBA00022692"/>
    </source>
</evidence>
<dbReference type="Gene3D" id="1.20.1510.10">
    <property type="entry name" value="Cation efflux protein transmembrane domain"/>
    <property type="match status" value="1"/>
</dbReference>
<keyword evidence="3" id="KW-0813">Transport</keyword>
<dbReference type="AlphaFoldDB" id="D5VTA3"/>
<dbReference type="GO" id="GO:0016020">
    <property type="term" value="C:membrane"/>
    <property type="evidence" value="ECO:0007669"/>
    <property type="project" value="UniProtKB-SubCell"/>
</dbReference>
<reference evidence="10" key="1">
    <citation type="submission" date="2010-04" db="EMBL/GenBank/DDBJ databases">
        <title>Complete sequence of Methanocaldococcus infernus ME.</title>
        <authorList>
            <consortium name="US DOE Joint Genome Institute"/>
            <person name="Lucas S."/>
            <person name="Copeland A."/>
            <person name="Lapidus A."/>
            <person name="Cheng J.-F."/>
            <person name="Bruce D."/>
            <person name="Goodwin L."/>
            <person name="Pitluck S."/>
            <person name="Munk A.C."/>
            <person name="Detter J.C."/>
            <person name="Han C."/>
            <person name="Tapia R."/>
            <person name="Land M."/>
            <person name="Hauser L."/>
            <person name="Kyrpides N."/>
            <person name="Mikhailova N."/>
            <person name="Sieprawska-Lupa M."/>
            <person name="Whitman W.B."/>
            <person name="Woyke T."/>
        </authorList>
    </citation>
    <scope>NUCLEOTIDE SEQUENCE [LARGE SCALE GENOMIC DNA]</scope>
    <source>
        <strain evidence="10">ME</strain>
    </source>
</reference>
<dbReference type="HOGENOM" id="CLU_013430_3_4_2"/>
<evidence type="ECO:0000256" key="5">
    <source>
        <dbReference type="ARBA" id="ARBA00022989"/>
    </source>
</evidence>
<keyword evidence="5 7" id="KW-1133">Transmembrane helix</keyword>
<feature type="transmembrane region" description="Helical" evidence="7">
    <location>
        <begin position="76"/>
        <end position="93"/>
    </location>
</feature>
<dbReference type="InterPro" id="IPR058533">
    <property type="entry name" value="Cation_efflux_TM"/>
</dbReference>
<protein>
    <submittedName>
        <fullName evidence="10">Cation diffusion facilitator family transporter</fullName>
    </submittedName>
</protein>
<dbReference type="eggNOG" id="arCOG01474">
    <property type="taxonomic scope" value="Archaea"/>
</dbReference>
<dbReference type="PANTHER" id="PTHR43840">
    <property type="entry name" value="MITOCHONDRIAL METAL TRANSPORTER 1-RELATED"/>
    <property type="match status" value="1"/>
</dbReference>
<evidence type="ECO:0000256" key="2">
    <source>
        <dbReference type="ARBA" id="ARBA00008114"/>
    </source>
</evidence>
<comment type="subcellular location">
    <subcellularLocation>
        <location evidence="1">Membrane</location>
        <topology evidence="1">Multi-pass membrane protein</topology>
    </subcellularLocation>
</comment>
<dbReference type="InterPro" id="IPR027470">
    <property type="entry name" value="Cation_efflux_CTD"/>
</dbReference>
<dbReference type="Pfam" id="PF01545">
    <property type="entry name" value="Cation_efflux"/>
    <property type="match status" value="1"/>
</dbReference>
<dbReference type="FunFam" id="1.20.1510.10:FF:000006">
    <property type="entry name" value="Divalent cation efflux transporter"/>
    <property type="match status" value="1"/>
</dbReference>
<dbReference type="SUPFAM" id="SSF161111">
    <property type="entry name" value="Cation efflux protein transmembrane domain-like"/>
    <property type="match status" value="1"/>
</dbReference>
<dbReference type="InterPro" id="IPR050291">
    <property type="entry name" value="CDF_Transporter"/>
</dbReference>
<dbReference type="SUPFAM" id="SSF160240">
    <property type="entry name" value="Cation efflux protein cytoplasmic domain-like"/>
    <property type="match status" value="1"/>
</dbReference>
<evidence type="ECO:0000313" key="10">
    <source>
        <dbReference type="EMBL" id="ADG13806.1"/>
    </source>
</evidence>
<feature type="domain" description="Cation efflux protein cytoplasmic" evidence="9">
    <location>
        <begin position="206"/>
        <end position="280"/>
    </location>
</feature>
<dbReference type="RefSeq" id="WP_013100551.1">
    <property type="nucleotide sequence ID" value="NC_014122.1"/>
</dbReference>
<evidence type="ECO:0000256" key="3">
    <source>
        <dbReference type="ARBA" id="ARBA00022448"/>
    </source>
</evidence>
<dbReference type="Pfam" id="PF16916">
    <property type="entry name" value="ZT_dimer"/>
    <property type="match status" value="1"/>
</dbReference>
<dbReference type="STRING" id="573063.Metin_1152"/>
<gene>
    <name evidence="10" type="ordered locus">Metin_1152</name>
</gene>
<accession>D5VTA3</accession>
<dbReference type="InterPro" id="IPR002524">
    <property type="entry name" value="Cation_efflux"/>
</dbReference>
<dbReference type="GeneID" id="9132169"/>
<sequence>MREEEKPLIFSIVGNIALSLAKVYIGYLYNSISILSDGIHSLSDVITSVIGYFGVKISNKPPDDDHPLGHRRFENIFALIIGIALIFVSFELLKDSFFRFISRETIEVNSIMLGVVIFSIIFKEVMTQYSLIIGRKLNNKILIADAYHHRSDVLSSIAVLIGLILEKLNIYFGDALAGVVVSLMILKTGIDITKENILLLSGVRASEDLINEVREVILSHEKVLGVHDIKVYHLGSKVHVDVHVEVPCNISAKEMHDIETELKNRLEKLDNVEVAHIHIDLV</sequence>
<dbReference type="PANTHER" id="PTHR43840:SF15">
    <property type="entry name" value="MITOCHONDRIAL METAL TRANSPORTER 1-RELATED"/>
    <property type="match status" value="1"/>
</dbReference>
<feature type="transmembrane region" description="Helical" evidence="7">
    <location>
        <begin position="7"/>
        <end position="29"/>
    </location>
</feature>
<dbReference type="KEGG" id="mif:Metin_1152"/>
<dbReference type="EMBL" id="CP002009">
    <property type="protein sequence ID" value="ADG13806.1"/>
    <property type="molecule type" value="Genomic_DNA"/>
</dbReference>
<dbReference type="Proteomes" id="UP000002061">
    <property type="component" value="Chromosome"/>
</dbReference>
<keyword evidence="11" id="KW-1185">Reference proteome</keyword>